<dbReference type="Proteomes" id="UP000626109">
    <property type="component" value="Unassembled WGS sequence"/>
</dbReference>
<dbReference type="Pfam" id="PF00109">
    <property type="entry name" value="ketoacyl-synt"/>
    <property type="match status" value="1"/>
</dbReference>
<evidence type="ECO:0000313" key="4">
    <source>
        <dbReference type="EMBL" id="CAE8733788.1"/>
    </source>
</evidence>
<evidence type="ECO:0000313" key="5">
    <source>
        <dbReference type="Proteomes" id="UP000626109"/>
    </source>
</evidence>
<dbReference type="InterPro" id="IPR020841">
    <property type="entry name" value="PKS_Beta-ketoAc_synthase_dom"/>
</dbReference>
<comment type="caution">
    <text evidence="4">The sequence shown here is derived from an EMBL/GenBank/DDBJ whole genome shotgun (WGS) entry which is preliminary data.</text>
</comment>
<dbReference type="InterPro" id="IPR014031">
    <property type="entry name" value="Ketoacyl_synth_C"/>
</dbReference>
<dbReference type="PANTHER" id="PTHR43775">
    <property type="entry name" value="FATTY ACID SYNTHASE"/>
    <property type="match status" value="1"/>
</dbReference>
<organism evidence="4 5">
    <name type="scientific">Polarella glacialis</name>
    <name type="common">Dinoflagellate</name>
    <dbReference type="NCBI Taxonomy" id="89957"/>
    <lineage>
        <taxon>Eukaryota</taxon>
        <taxon>Sar</taxon>
        <taxon>Alveolata</taxon>
        <taxon>Dinophyceae</taxon>
        <taxon>Suessiales</taxon>
        <taxon>Suessiaceae</taxon>
        <taxon>Polarella</taxon>
    </lineage>
</organism>
<keyword evidence="2" id="KW-0597">Phosphoprotein</keyword>
<dbReference type="AlphaFoldDB" id="A0A813LV39"/>
<dbReference type="GO" id="GO:0006633">
    <property type="term" value="P:fatty acid biosynthetic process"/>
    <property type="evidence" value="ECO:0007669"/>
    <property type="project" value="TreeGrafter"/>
</dbReference>
<evidence type="ECO:0000256" key="2">
    <source>
        <dbReference type="ARBA" id="ARBA00022553"/>
    </source>
</evidence>
<proteinExistence type="predicted"/>
<sequence>MTAIFNPFSEAAWSSKVAAARFPVGEGLVAVLDTHPGPIGTPTAEKPLRDPRWHKDVSLALLSWGEAPARMTAIFNPFSEAAWSSKVAAARFPVGEGLVAVLDTHPGPIGTPTAEKPLREPRWHKDVSLALLSWGLCGEAPARMTAILNPFSEAAWSSKVAAARFPVGEGSWTLILGRLGEAPVRMTAIFNPFSEAAWSSKVAAARFPVGEGLVAVLDTHPGPIGTPTAEKPLREPRWHKDVSLALLSWGLCGLCSYNYWMYALAAHAIGEAPVRMTAIFNPFSEAAWSSKVAAARFPVGEGLVAVLDTHPGPIGTPTAEKPLREPRWQKDVSLALLSWGLRGLFLLEKIRSNAPELSGDDFVQCSETLWADSVCIAFSCLRTVDGFRFLLAFIRTLLVYCFTFAFLSAELCPGKGTLEMQPYDDEANVTEITTAPGLVVVLRTDQLSFKFFCRGREATHVATSFMLQNDILRMHRNKLEEHLTPPALELDQWIENRLREIKENEPDEPDWSAGDRATIPRSFIHAANRTWFKRQTTLVRGASARLPVSWEPEVFFLGLTSGCDTVIEVPIMRWEHSTVYSDAPDCWAQDPPKTNCRHAAFVDGVELFDAKLFSLSLAETKGMDPGQRLVLEVTYDALYRSGMRKATLINSSTGMYVGTSMSEWNFADKGADVGIFGATGGSPSITAGRLSFCLGCKGASLAVDTEAASGLSSVFMASESVEKKGVGNIQDLACAIGVHLCLAKAWWPAHSAAGFLCPAGRCFTFDSSAAGHVRSEGVGTVVVRCQSETVDGVEVQDDQPLVGTIVGGATSNSGRSAGMHAPSGPAEQAVLIEACRKSGITPFDVDVVECHGSGRFIADAVEVASCAKALRDGDSDDAEMLQLCSMKSNVGNSIETSGISSLIKTMYSIRWGILCANVHLRQLNPHLDLQNSPVMMSTEPTEQKLSAMFQGVSSWGFGGTNVHIHCYGGVDEEIRLPPEPTPQQFRPRLAYWPGGGGDLGSMNRPRRGFFVTGSWNGWSDPQPMEAETDGCWGYTLAMGENCFEQFQILIDGNDAKVLHPQRYK</sequence>
<feature type="domain" description="Ketosynthase family 3 (KS3)" evidence="3">
    <location>
        <begin position="534"/>
        <end position="968"/>
    </location>
</feature>
<dbReference type="GO" id="GO:0004312">
    <property type="term" value="F:fatty acid synthase activity"/>
    <property type="evidence" value="ECO:0007669"/>
    <property type="project" value="TreeGrafter"/>
</dbReference>
<dbReference type="GO" id="GO:0005737">
    <property type="term" value="C:cytoplasm"/>
    <property type="evidence" value="ECO:0007669"/>
    <property type="project" value="TreeGrafter"/>
</dbReference>
<dbReference type="InterPro" id="IPR016039">
    <property type="entry name" value="Thiolase-like"/>
</dbReference>
<accession>A0A813LV39</accession>
<dbReference type="SUPFAM" id="SSF53901">
    <property type="entry name" value="Thiolase-like"/>
    <property type="match status" value="1"/>
</dbReference>
<dbReference type="InterPro" id="IPR050091">
    <property type="entry name" value="PKS_NRPS_Biosynth_Enz"/>
</dbReference>
<dbReference type="Gene3D" id="3.40.47.10">
    <property type="match status" value="1"/>
</dbReference>
<dbReference type="PROSITE" id="PS52004">
    <property type="entry name" value="KS3_2"/>
    <property type="match status" value="1"/>
</dbReference>
<evidence type="ECO:0000256" key="1">
    <source>
        <dbReference type="ARBA" id="ARBA00022450"/>
    </source>
</evidence>
<dbReference type="SMART" id="SM00825">
    <property type="entry name" value="PKS_KS"/>
    <property type="match status" value="1"/>
</dbReference>
<dbReference type="GO" id="GO:0005886">
    <property type="term" value="C:plasma membrane"/>
    <property type="evidence" value="ECO:0007669"/>
    <property type="project" value="TreeGrafter"/>
</dbReference>
<evidence type="ECO:0000259" key="3">
    <source>
        <dbReference type="PROSITE" id="PS52004"/>
    </source>
</evidence>
<dbReference type="CDD" id="cd00833">
    <property type="entry name" value="PKS"/>
    <property type="match status" value="1"/>
</dbReference>
<name>A0A813LV39_POLGL</name>
<protein>
    <recommendedName>
        <fullName evidence="3">Ketosynthase family 3 (KS3) domain-containing protein</fullName>
    </recommendedName>
</protein>
<gene>
    <name evidence="4" type="ORF">PGLA2088_LOCUS46989</name>
</gene>
<dbReference type="Pfam" id="PF02801">
    <property type="entry name" value="Ketoacyl-synt_C"/>
    <property type="match status" value="1"/>
</dbReference>
<keyword evidence="1" id="KW-0596">Phosphopantetheine</keyword>
<feature type="non-terminal residue" evidence="4">
    <location>
        <position position="1064"/>
    </location>
</feature>
<dbReference type="PANTHER" id="PTHR43775:SF37">
    <property type="entry name" value="SI:DKEY-61P9.11"/>
    <property type="match status" value="1"/>
</dbReference>
<dbReference type="InterPro" id="IPR014030">
    <property type="entry name" value="Ketoacyl_synth_N"/>
</dbReference>
<dbReference type="EMBL" id="CAJNNW010036380">
    <property type="protein sequence ID" value="CAE8733788.1"/>
    <property type="molecule type" value="Genomic_DNA"/>
</dbReference>
<reference evidence="4" key="1">
    <citation type="submission" date="2021-02" db="EMBL/GenBank/DDBJ databases">
        <authorList>
            <person name="Dougan E. K."/>
            <person name="Rhodes N."/>
            <person name="Thang M."/>
            <person name="Chan C."/>
        </authorList>
    </citation>
    <scope>NUCLEOTIDE SEQUENCE</scope>
</reference>